<dbReference type="Proteomes" id="UP000241462">
    <property type="component" value="Unassembled WGS sequence"/>
</dbReference>
<accession>A0A2T3AF31</accession>
<evidence type="ECO:0000256" key="2">
    <source>
        <dbReference type="RuleBase" id="RU003682"/>
    </source>
</evidence>
<keyword evidence="2" id="KW-0560">Oxidoreductase</keyword>
<proteinExistence type="inferred from homology"/>
<gene>
    <name evidence="4" type="ORF">BD289DRAFT_494384</name>
</gene>
<dbReference type="PROSITE" id="PS51471">
    <property type="entry name" value="FE2OG_OXY"/>
    <property type="match status" value="1"/>
</dbReference>
<reference evidence="4 5" key="1">
    <citation type="journal article" date="2018" name="Mycol. Prog.">
        <title>Coniella lustricola, a new species from submerged detritus.</title>
        <authorList>
            <person name="Raudabaugh D.B."/>
            <person name="Iturriaga T."/>
            <person name="Carver A."/>
            <person name="Mondo S."/>
            <person name="Pangilinan J."/>
            <person name="Lipzen A."/>
            <person name="He G."/>
            <person name="Amirebrahimi M."/>
            <person name="Grigoriev I.V."/>
            <person name="Miller A.N."/>
        </authorList>
    </citation>
    <scope>NUCLEOTIDE SEQUENCE [LARGE SCALE GENOMIC DNA]</scope>
    <source>
        <strain evidence="4 5">B22-T-1</strain>
    </source>
</reference>
<dbReference type="InterPro" id="IPR005123">
    <property type="entry name" value="Oxoglu/Fe-dep_dioxygenase_dom"/>
</dbReference>
<dbReference type="InParanoid" id="A0A2T3AF31"/>
<sequence length="367" mass="42220">MSPAIIDDIPPYEYPAETTEELDYADLEALDISKLNQEGGKEELAKQVLGFINKNGFFYIKGHGFSDAQIRRQYALCRAIFALPLEEKLKYQCDTAAGDFRGYKPQSTSSPKLASRDNDERYNIPKFTPEHERPHPQLIHDHWDEIKDFSLAIHNNLLLPLLRLFAHVLELDDEEFFVKRHRYEAPGLEYLRYMVYHPRSAEEDARAGNIWARGHTDYNTLTFLFHQPVAGLQVQTTASEGSWKYVRSPRDAVIVNIADALEFLSGGYLKSTVHRVVRAPEDQAGQSRLSLIYFARPEADIVLEPVKSPLLQRIGLGERSEKERFARQVTAEEWARARIAKDHRFRTGIVDAREKEIIAGVNERFYD</sequence>
<dbReference type="InterPro" id="IPR027443">
    <property type="entry name" value="IPNS-like_sf"/>
</dbReference>
<organism evidence="4 5">
    <name type="scientific">Coniella lustricola</name>
    <dbReference type="NCBI Taxonomy" id="2025994"/>
    <lineage>
        <taxon>Eukaryota</taxon>
        <taxon>Fungi</taxon>
        <taxon>Dikarya</taxon>
        <taxon>Ascomycota</taxon>
        <taxon>Pezizomycotina</taxon>
        <taxon>Sordariomycetes</taxon>
        <taxon>Sordariomycetidae</taxon>
        <taxon>Diaporthales</taxon>
        <taxon>Schizoparmaceae</taxon>
        <taxon>Coniella</taxon>
    </lineage>
</organism>
<evidence type="ECO:0000259" key="3">
    <source>
        <dbReference type="PROSITE" id="PS51471"/>
    </source>
</evidence>
<evidence type="ECO:0000313" key="4">
    <source>
        <dbReference type="EMBL" id="PSR94354.1"/>
    </source>
</evidence>
<dbReference type="AlphaFoldDB" id="A0A2T3AF31"/>
<dbReference type="EMBL" id="KZ678399">
    <property type="protein sequence ID" value="PSR94354.1"/>
    <property type="molecule type" value="Genomic_DNA"/>
</dbReference>
<dbReference type="PANTHER" id="PTHR47990">
    <property type="entry name" value="2-OXOGLUTARATE (2OG) AND FE(II)-DEPENDENT OXYGENASE SUPERFAMILY PROTEIN-RELATED"/>
    <property type="match status" value="1"/>
</dbReference>
<dbReference type="GO" id="GO:0046872">
    <property type="term" value="F:metal ion binding"/>
    <property type="evidence" value="ECO:0007669"/>
    <property type="project" value="UniProtKB-KW"/>
</dbReference>
<dbReference type="InterPro" id="IPR044861">
    <property type="entry name" value="IPNS-like_FE2OG_OXY"/>
</dbReference>
<dbReference type="InterPro" id="IPR050231">
    <property type="entry name" value="Iron_ascorbate_oxido_reductase"/>
</dbReference>
<dbReference type="GO" id="GO:0044283">
    <property type="term" value="P:small molecule biosynthetic process"/>
    <property type="evidence" value="ECO:0007669"/>
    <property type="project" value="UniProtKB-ARBA"/>
</dbReference>
<keyword evidence="2" id="KW-0479">Metal-binding</keyword>
<dbReference type="SUPFAM" id="SSF51197">
    <property type="entry name" value="Clavaminate synthase-like"/>
    <property type="match status" value="1"/>
</dbReference>
<dbReference type="GO" id="GO:0016491">
    <property type="term" value="F:oxidoreductase activity"/>
    <property type="evidence" value="ECO:0007669"/>
    <property type="project" value="UniProtKB-KW"/>
</dbReference>
<dbReference type="Pfam" id="PF14226">
    <property type="entry name" value="DIOX_N"/>
    <property type="match status" value="1"/>
</dbReference>
<evidence type="ECO:0000256" key="1">
    <source>
        <dbReference type="ARBA" id="ARBA00008056"/>
    </source>
</evidence>
<feature type="domain" description="Fe2OG dioxygenase" evidence="3">
    <location>
        <begin position="187"/>
        <end position="297"/>
    </location>
</feature>
<evidence type="ECO:0000313" key="5">
    <source>
        <dbReference type="Proteomes" id="UP000241462"/>
    </source>
</evidence>
<keyword evidence="5" id="KW-1185">Reference proteome</keyword>
<dbReference type="OrthoDB" id="406156at2759"/>
<comment type="similarity">
    <text evidence="1 2">Belongs to the iron/ascorbate-dependent oxidoreductase family.</text>
</comment>
<keyword evidence="2" id="KW-0408">Iron</keyword>
<dbReference type="Gene3D" id="2.60.120.330">
    <property type="entry name" value="B-lactam Antibiotic, Isopenicillin N Synthase, Chain"/>
    <property type="match status" value="1"/>
</dbReference>
<dbReference type="Pfam" id="PF03171">
    <property type="entry name" value="2OG-FeII_Oxy"/>
    <property type="match status" value="1"/>
</dbReference>
<dbReference type="InterPro" id="IPR026992">
    <property type="entry name" value="DIOX_N"/>
</dbReference>
<protein>
    <submittedName>
        <fullName evidence="4">Putative 1-aminocyclopropane-1-carboxylate oxidase</fullName>
    </submittedName>
</protein>
<dbReference type="PRINTS" id="PR00682">
    <property type="entry name" value="IPNSYNTHASE"/>
</dbReference>
<dbReference type="STRING" id="2025994.A0A2T3AF31"/>
<name>A0A2T3AF31_9PEZI</name>